<dbReference type="AlphaFoldDB" id="A0A1A9LI03"/>
<dbReference type="Proteomes" id="UP000077552">
    <property type="component" value="Unassembled WGS sequence"/>
</dbReference>
<dbReference type="STRING" id="1385699.A7A78_02115"/>
<evidence type="ECO:0000313" key="2">
    <source>
        <dbReference type="Proteomes" id="UP000077552"/>
    </source>
</evidence>
<proteinExistence type="predicted"/>
<keyword evidence="2" id="KW-1185">Reference proteome</keyword>
<sequence length="151" mass="17686">MEKLPNGITGFWKIGQKRVPEIDKLLIEKLIENFENHNEFWNIKLTEPKEDNNFYLISLNDKTGSHLIGINSAYPIFCGIKSMSDWTTVDFYNLPTNITDVLLDDLTELKTEFLNQPLKTENLILLNEAEIEQIKYWKTEKIGNVIFNKYD</sequence>
<protein>
    <submittedName>
        <fullName evidence="1">Uncharacterized protein</fullName>
    </submittedName>
</protein>
<dbReference type="OrthoDB" id="6313019at2"/>
<evidence type="ECO:0000313" key="1">
    <source>
        <dbReference type="EMBL" id="OAD92727.1"/>
    </source>
</evidence>
<accession>A0A1A9LI03</accession>
<dbReference type="RefSeq" id="WP_068760764.1">
    <property type="nucleotide sequence ID" value="NZ_LXIE01000001.1"/>
</dbReference>
<name>A0A1A9LI03_9FLAO</name>
<gene>
    <name evidence="1" type="ORF">A7A78_02115</name>
</gene>
<reference evidence="1 2" key="1">
    <citation type="submission" date="2016-05" db="EMBL/GenBank/DDBJ databases">
        <title>Genome sequencing of Vitellibacter soesokkakensis RSSK-12.</title>
        <authorList>
            <person name="Thevarajoo S."/>
            <person name="Selvaratnam C."/>
            <person name="Goh K.M."/>
            <person name="Chan K.-G."/>
            <person name="Chong C.S."/>
        </authorList>
    </citation>
    <scope>NUCLEOTIDE SEQUENCE [LARGE SCALE GENOMIC DNA]</scope>
    <source>
        <strain evidence="1 2">RSSK-12</strain>
    </source>
</reference>
<comment type="caution">
    <text evidence="1">The sequence shown here is derived from an EMBL/GenBank/DDBJ whole genome shotgun (WGS) entry which is preliminary data.</text>
</comment>
<dbReference type="EMBL" id="LXIE01000001">
    <property type="protein sequence ID" value="OAD92727.1"/>
    <property type="molecule type" value="Genomic_DNA"/>
</dbReference>
<organism evidence="1 2">
    <name type="scientific">Aequorivita soesokkakensis</name>
    <dbReference type="NCBI Taxonomy" id="1385699"/>
    <lineage>
        <taxon>Bacteria</taxon>
        <taxon>Pseudomonadati</taxon>
        <taxon>Bacteroidota</taxon>
        <taxon>Flavobacteriia</taxon>
        <taxon>Flavobacteriales</taxon>
        <taxon>Flavobacteriaceae</taxon>
        <taxon>Aequorivita</taxon>
    </lineage>
</organism>